<dbReference type="SMART" id="SM00448">
    <property type="entry name" value="REC"/>
    <property type="match status" value="1"/>
</dbReference>
<evidence type="ECO:0000256" key="1">
    <source>
        <dbReference type="ARBA" id="ARBA00022553"/>
    </source>
</evidence>
<sequence>MPGISNISDILVVDDMEANQAVIRRRLEPYGYRIRCVESGAAALKAIAERLPDIVLLDYMMPHMNGIEVLRILRQDQMTRELPVIMVTARAESEATIEALEAGADDYVTKPIDFQVLQARIATHVSKRSNAHNLMRTNAALDERVVRRSMEIADLEDELKQQVLRRRELEAQIKLSPEPLQVKGAADGFSEIKTKLTIAQDKFEVLFNSALSGKSVNIAQMAEVRLLLASLGDQMKML</sequence>
<keyword evidence="5" id="KW-1185">Reference proteome</keyword>
<organism evidence="4 5">
    <name type="scientific">Novosphingobium mangrovi</name>
    <name type="common">ex Hu et al. 2023</name>
    <dbReference type="NCBI Taxonomy" id="2930094"/>
    <lineage>
        <taxon>Bacteria</taxon>
        <taxon>Pseudomonadati</taxon>
        <taxon>Pseudomonadota</taxon>
        <taxon>Alphaproteobacteria</taxon>
        <taxon>Sphingomonadales</taxon>
        <taxon>Sphingomonadaceae</taxon>
        <taxon>Novosphingobium</taxon>
    </lineage>
</organism>
<dbReference type="EMBL" id="JALHAT010000074">
    <property type="protein sequence ID" value="MCJ1962922.1"/>
    <property type="molecule type" value="Genomic_DNA"/>
</dbReference>
<dbReference type="Proteomes" id="UP001162802">
    <property type="component" value="Unassembled WGS sequence"/>
</dbReference>
<dbReference type="PANTHER" id="PTHR44591">
    <property type="entry name" value="STRESS RESPONSE REGULATOR PROTEIN 1"/>
    <property type="match status" value="1"/>
</dbReference>
<dbReference type="Pfam" id="PF00072">
    <property type="entry name" value="Response_reg"/>
    <property type="match status" value="1"/>
</dbReference>
<name>A0ABT0AID3_9SPHN</name>
<proteinExistence type="predicted"/>
<accession>A0ABT0AID3</accession>
<dbReference type="InterPro" id="IPR001789">
    <property type="entry name" value="Sig_transdc_resp-reg_receiver"/>
</dbReference>
<dbReference type="InterPro" id="IPR011006">
    <property type="entry name" value="CheY-like_superfamily"/>
</dbReference>
<feature type="modified residue" description="4-aspartylphosphate" evidence="2">
    <location>
        <position position="58"/>
    </location>
</feature>
<dbReference type="RefSeq" id="WP_243803257.1">
    <property type="nucleotide sequence ID" value="NZ_JALHAT010000074.1"/>
</dbReference>
<evidence type="ECO:0000256" key="2">
    <source>
        <dbReference type="PROSITE-ProRule" id="PRU00169"/>
    </source>
</evidence>
<dbReference type="Gene3D" id="3.40.50.2300">
    <property type="match status" value="1"/>
</dbReference>
<comment type="caution">
    <text evidence="4">The sequence shown here is derived from an EMBL/GenBank/DDBJ whole genome shotgun (WGS) entry which is preliminary data.</text>
</comment>
<dbReference type="PROSITE" id="PS50110">
    <property type="entry name" value="RESPONSE_REGULATORY"/>
    <property type="match status" value="1"/>
</dbReference>
<dbReference type="SUPFAM" id="SSF52172">
    <property type="entry name" value="CheY-like"/>
    <property type="match status" value="1"/>
</dbReference>
<evidence type="ECO:0000313" key="5">
    <source>
        <dbReference type="Proteomes" id="UP001162802"/>
    </source>
</evidence>
<keyword evidence="1 2" id="KW-0597">Phosphoprotein</keyword>
<dbReference type="PANTHER" id="PTHR44591:SF3">
    <property type="entry name" value="RESPONSE REGULATORY DOMAIN-CONTAINING PROTEIN"/>
    <property type="match status" value="1"/>
</dbReference>
<evidence type="ECO:0000259" key="3">
    <source>
        <dbReference type="PROSITE" id="PS50110"/>
    </source>
</evidence>
<dbReference type="InterPro" id="IPR050595">
    <property type="entry name" value="Bact_response_regulator"/>
</dbReference>
<evidence type="ECO:0000313" key="4">
    <source>
        <dbReference type="EMBL" id="MCJ1962922.1"/>
    </source>
</evidence>
<feature type="domain" description="Response regulatory" evidence="3">
    <location>
        <begin position="9"/>
        <end position="125"/>
    </location>
</feature>
<reference evidence="4" key="1">
    <citation type="submission" date="2022-03" db="EMBL/GenBank/DDBJ databases">
        <title>Identification of a novel bacterium isolated from mangrove sediments.</title>
        <authorList>
            <person name="Pan X."/>
        </authorList>
    </citation>
    <scope>NUCLEOTIDE SEQUENCE</scope>
    <source>
        <strain evidence="4">B2637</strain>
    </source>
</reference>
<protein>
    <submittedName>
        <fullName evidence="4">Response regulator</fullName>
    </submittedName>
</protein>
<gene>
    <name evidence="4" type="ORF">MTR65_19745</name>
</gene>